<evidence type="ECO:0000313" key="3">
    <source>
        <dbReference type="Proteomes" id="UP000468668"/>
    </source>
</evidence>
<dbReference type="RefSeq" id="WP_012814670.1">
    <property type="nucleotide sequence ID" value="NZ_WAJR01000045.1"/>
</dbReference>
<evidence type="ECO:0000313" key="2">
    <source>
        <dbReference type="EMBL" id="KAB1635434.1"/>
    </source>
</evidence>
<comment type="caution">
    <text evidence="2">The sequence shown here is derived from an EMBL/GenBank/DDBJ whole genome shotgun (WGS) entry which is preliminary data.</text>
</comment>
<dbReference type="AlphaFoldDB" id="A0A6N6NIS6"/>
<evidence type="ECO:0000256" key="1">
    <source>
        <dbReference type="SAM" id="Coils"/>
    </source>
</evidence>
<keyword evidence="1" id="KW-0175">Coiled coil</keyword>
<accession>A0A6N6NIS6</accession>
<keyword evidence="3" id="KW-1185">Reference proteome</keyword>
<gene>
    <name evidence="2" type="ORF">F8C90_10470</name>
</gene>
<proteinExistence type="predicted"/>
<dbReference type="GeneID" id="98658829"/>
<dbReference type="Proteomes" id="UP000468668">
    <property type="component" value="Unassembled WGS sequence"/>
</dbReference>
<feature type="coiled-coil region" evidence="1">
    <location>
        <begin position="4"/>
        <end position="31"/>
    </location>
</feature>
<sequence length="100" mass="11182">MATLEELEKRKRQLEAQIQRKKRELAKSERKARNHAVMVAGGLLMAKAPGGDWKSVDWNALAAFIAGHADEISACGTQPLDTDGASKRLREWEKAKRQQV</sequence>
<reference evidence="2 3" key="1">
    <citation type="submission" date="2019-09" db="EMBL/GenBank/DDBJ databases">
        <title>Whole genome shotgun sequencing (WGS) of Ellagibacter isourolithinifaciens DSM 104140(T) and Adlercreutzia muris DSM 29508(T).</title>
        <authorList>
            <person name="Stoll D.A."/>
            <person name="Danylec N."/>
            <person name="Huch M."/>
        </authorList>
    </citation>
    <scope>NUCLEOTIDE SEQUENCE [LARGE SCALE GENOMIC DNA]</scope>
    <source>
        <strain evidence="2 3">DSM 104140</strain>
    </source>
</reference>
<dbReference type="EMBL" id="WAJR01000045">
    <property type="protein sequence ID" value="KAB1635434.1"/>
    <property type="molecule type" value="Genomic_DNA"/>
</dbReference>
<organism evidence="2 3">
    <name type="scientific">Ellagibacter isourolithinifaciens</name>
    <dbReference type="NCBI Taxonomy" id="2137581"/>
    <lineage>
        <taxon>Bacteria</taxon>
        <taxon>Bacillati</taxon>
        <taxon>Actinomycetota</taxon>
        <taxon>Coriobacteriia</taxon>
        <taxon>Eggerthellales</taxon>
        <taxon>Eggerthellaceae</taxon>
        <taxon>Ellagibacter</taxon>
    </lineage>
</organism>
<name>A0A6N6NIS6_9ACTN</name>
<protein>
    <submittedName>
        <fullName evidence="2">Uncharacterized protein</fullName>
    </submittedName>
</protein>